<evidence type="ECO:0000313" key="2">
    <source>
        <dbReference type="Proteomes" id="UP001150581"/>
    </source>
</evidence>
<reference evidence="1" key="1">
    <citation type="submission" date="2022-07" db="EMBL/GenBank/DDBJ databases">
        <title>Phylogenomic reconstructions and comparative analyses of Kickxellomycotina fungi.</title>
        <authorList>
            <person name="Reynolds N.K."/>
            <person name="Stajich J.E."/>
            <person name="Barry K."/>
            <person name="Grigoriev I.V."/>
            <person name="Crous P."/>
            <person name="Smith M.E."/>
        </authorList>
    </citation>
    <scope>NUCLEOTIDE SEQUENCE</scope>
    <source>
        <strain evidence="1">Benny 63K</strain>
    </source>
</reference>
<proteinExistence type="predicted"/>
<sequence length="311" mass="34480">MQPKKLTLSVVLQPPLPDRKFFIVFTQNTILELKAEIIRRFSKMINSPITLTLDGYELMDEDSACDLLNNKSTICVHLANEDEEDDNEDDDNEAEEEETNTKMGCKPRLVKISKRVHGNARGDARSSLCKMLPVQVAYENACSASDSSSDDSSDSDSGSSSDTDSSDSDSDFSSNNDSSDSSSSGDEKINILGFTASDLDALPDQNIQLHHSYFKTIAYKELEISSDMSPQVSTYRIGQVMRVDNGVLSICVLRVLDQDQDQESQHVSKRTFTRRENLLGKDEVMDDGEVMVKKLHVDCLVSVKILGNSVV</sequence>
<gene>
    <name evidence="1" type="ORF">LPJ66_000308</name>
</gene>
<accession>A0ACC1IWF5</accession>
<evidence type="ECO:0000313" key="1">
    <source>
        <dbReference type="EMBL" id="KAJ1902059.1"/>
    </source>
</evidence>
<comment type="caution">
    <text evidence="1">The sequence shown here is derived from an EMBL/GenBank/DDBJ whole genome shotgun (WGS) entry which is preliminary data.</text>
</comment>
<keyword evidence="2" id="KW-1185">Reference proteome</keyword>
<dbReference type="Proteomes" id="UP001150581">
    <property type="component" value="Unassembled WGS sequence"/>
</dbReference>
<protein>
    <submittedName>
        <fullName evidence="1">Uncharacterized protein</fullName>
    </submittedName>
</protein>
<name>A0ACC1IWF5_9FUNG</name>
<dbReference type="EMBL" id="JANBPG010000007">
    <property type="protein sequence ID" value="KAJ1902059.1"/>
    <property type="molecule type" value="Genomic_DNA"/>
</dbReference>
<organism evidence="1 2">
    <name type="scientific">Kickxella alabastrina</name>
    <dbReference type="NCBI Taxonomy" id="61397"/>
    <lineage>
        <taxon>Eukaryota</taxon>
        <taxon>Fungi</taxon>
        <taxon>Fungi incertae sedis</taxon>
        <taxon>Zoopagomycota</taxon>
        <taxon>Kickxellomycotina</taxon>
        <taxon>Kickxellomycetes</taxon>
        <taxon>Kickxellales</taxon>
        <taxon>Kickxellaceae</taxon>
        <taxon>Kickxella</taxon>
    </lineage>
</organism>